<dbReference type="AlphaFoldDB" id="A0A873WUE1"/>
<reference evidence="7" key="2">
    <citation type="submission" date="2020-06" db="EMBL/GenBank/DDBJ databases">
        <authorList>
            <person name="De La Cruz I."/>
            <person name="Nunez Farfan J."/>
        </authorList>
    </citation>
    <scope>NUCLEOTIDE SEQUENCE</scope>
</reference>
<comment type="subcellular location">
    <subcellularLocation>
        <location evidence="1 6">Plastid</location>
        <location evidence="1 6">Chloroplast</location>
    </subcellularLocation>
</comment>
<dbReference type="EMBL" id="MT610897">
    <property type="protein sequence ID" value="QPB14835.1"/>
    <property type="molecule type" value="Genomic_DNA"/>
</dbReference>
<evidence type="ECO:0000256" key="1">
    <source>
        <dbReference type="ARBA" id="ARBA00004229"/>
    </source>
</evidence>
<reference evidence="7" key="1">
    <citation type="journal article" date="2020" name="Mitochondrial DNA Part B Resour">
        <title>The complete chloroplast genomes of two Mexican plants of the annual herb Datura stramonium (Solanaceae).</title>
        <authorList>
            <person name="De-La-Cruz I.M."/>
            <person name="Nunez-Farfan J."/>
        </authorList>
    </citation>
    <scope>NUCLEOTIDE SEQUENCE</scope>
</reference>
<dbReference type="PANTHER" id="PTHR36083">
    <property type="entry name" value="50S RIBOSOMAL PROTEIN L32, CHLOROPLASTIC"/>
    <property type="match status" value="1"/>
</dbReference>
<dbReference type="GO" id="GO:0006412">
    <property type="term" value="P:translation"/>
    <property type="evidence" value="ECO:0007669"/>
    <property type="project" value="UniProtKB-UniRule"/>
</dbReference>
<keyword evidence="4 6" id="KW-0687">Ribonucleoprotein</keyword>
<dbReference type="InterPro" id="IPR044958">
    <property type="entry name" value="Ribosomal_bL32_plant/cyanobact"/>
</dbReference>
<dbReference type="SUPFAM" id="SSF57829">
    <property type="entry name" value="Zn-binding ribosomal proteins"/>
    <property type="match status" value="1"/>
</dbReference>
<dbReference type="HAMAP" id="MF_00340">
    <property type="entry name" value="Ribosomal_bL32"/>
    <property type="match status" value="1"/>
</dbReference>
<dbReference type="InterPro" id="IPR011332">
    <property type="entry name" value="Ribosomal_zn-bd"/>
</dbReference>
<dbReference type="GO" id="GO:0015934">
    <property type="term" value="C:large ribosomal subunit"/>
    <property type="evidence" value="ECO:0007669"/>
    <property type="project" value="InterPro"/>
</dbReference>
<name>A0A873WUE1_DATST</name>
<evidence type="ECO:0000256" key="2">
    <source>
        <dbReference type="ARBA" id="ARBA00008560"/>
    </source>
</evidence>
<keyword evidence="3 6" id="KW-0689">Ribosomal protein</keyword>
<protein>
    <recommendedName>
        <fullName evidence="5 6">Large ribosomal subunit protein bL32c</fullName>
    </recommendedName>
</protein>
<dbReference type="PANTHER" id="PTHR36083:SF1">
    <property type="entry name" value="LARGE RIBOSOMAL SUBUNIT PROTEIN BL32C"/>
    <property type="match status" value="1"/>
</dbReference>
<keyword evidence="7" id="KW-0150">Chloroplast</keyword>
<dbReference type="EMBL" id="MT610896">
    <property type="protein sequence ID" value="QPB14752.1"/>
    <property type="molecule type" value="Genomic_DNA"/>
</dbReference>
<dbReference type="GO" id="GO:0009507">
    <property type="term" value="C:chloroplast"/>
    <property type="evidence" value="ECO:0007669"/>
    <property type="project" value="UniProtKB-SubCell"/>
</dbReference>
<evidence type="ECO:0000256" key="6">
    <source>
        <dbReference type="HAMAP-Rule" id="MF_00340"/>
    </source>
</evidence>
<evidence type="ECO:0000256" key="3">
    <source>
        <dbReference type="ARBA" id="ARBA00022980"/>
    </source>
</evidence>
<geneLocation type="chloroplast" evidence="7"/>
<evidence type="ECO:0000256" key="4">
    <source>
        <dbReference type="ARBA" id="ARBA00023274"/>
    </source>
</evidence>
<gene>
    <name evidence="6 7" type="primary">rpl32</name>
</gene>
<organism evidence="7">
    <name type="scientific">Datura stramonium</name>
    <name type="common">Jimsonweed</name>
    <name type="synonym">Common thornapple</name>
    <dbReference type="NCBI Taxonomy" id="4076"/>
    <lineage>
        <taxon>Eukaryota</taxon>
        <taxon>Viridiplantae</taxon>
        <taxon>Streptophyta</taxon>
        <taxon>Embryophyta</taxon>
        <taxon>Tracheophyta</taxon>
        <taxon>Spermatophyta</taxon>
        <taxon>Magnoliopsida</taxon>
        <taxon>eudicotyledons</taxon>
        <taxon>Gunneridae</taxon>
        <taxon>Pentapetalae</taxon>
        <taxon>asterids</taxon>
        <taxon>lamiids</taxon>
        <taxon>Solanales</taxon>
        <taxon>Solanaceae</taxon>
        <taxon>Solanoideae</taxon>
        <taxon>Datureae</taxon>
        <taxon>Datura</taxon>
    </lineage>
</organism>
<dbReference type="InterPro" id="IPR002677">
    <property type="entry name" value="Ribosomal_bL32"/>
</dbReference>
<comment type="similarity">
    <text evidence="2 6">Belongs to the bacterial ribosomal protein bL32 family.</text>
</comment>
<proteinExistence type="inferred from homology"/>
<sequence length="55" mass="6333">MAVPKKRTSTSKKRIRKNIWKGKGYWEALKAFSLAKSLSTGNSKSFFVRQTKINK</sequence>
<keyword evidence="7" id="KW-0934">Plastid</keyword>
<accession>A0A873WUE1</accession>
<evidence type="ECO:0000256" key="5">
    <source>
        <dbReference type="ARBA" id="ARBA00035280"/>
    </source>
</evidence>
<dbReference type="GO" id="GO:0003735">
    <property type="term" value="F:structural constituent of ribosome"/>
    <property type="evidence" value="ECO:0007669"/>
    <property type="project" value="InterPro"/>
</dbReference>
<evidence type="ECO:0000313" key="7">
    <source>
        <dbReference type="EMBL" id="QPB14752.1"/>
    </source>
</evidence>
<dbReference type="Pfam" id="PF01783">
    <property type="entry name" value="Ribosomal_L32p"/>
    <property type="match status" value="1"/>
</dbReference>